<gene>
    <name evidence="6" type="ORF">TKK_017750</name>
</gene>
<protein>
    <recommendedName>
        <fullName evidence="5">CDAN1-interacting nuclease 1</fullName>
    </recommendedName>
</protein>
<dbReference type="GO" id="GO:0005737">
    <property type="term" value="C:cytoplasm"/>
    <property type="evidence" value="ECO:0007669"/>
    <property type="project" value="UniProtKB-SubCell"/>
</dbReference>
<dbReference type="PANTHER" id="PTHR31661:SF1">
    <property type="entry name" value="CDAN1-INTERACTING NUCLEASE 1"/>
    <property type="match status" value="1"/>
</dbReference>
<evidence type="ECO:0000256" key="5">
    <source>
        <dbReference type="ARBA" id="ARBA00023480"/>
    </source>
</evidence>
<name>A0ABD2W1Y1_9HYME</name>
<evidence type="ECO:0000256" key="4">
    <source>
        <dbReference type="ARBA" id="ARBA00023242"/>
    </source>
</evidence>
<keyword evidence="7" id="KW-1185">Reference proteome</keyword>
<dbReference type="InterPro" id="IPR029404">
    <property type="entry name" value="CDIN1"/>
</dbReference>
<dbReference type="Pfam" id="PF14811">
    <property type="entry name" value="TPD"/>
    <property type="match status" value="1"/>
</dbReference>
<keyword evidence="4" id="KW-0539">Nucleus</keyword>
<dbReference type="EMBL" id="JBJJXI010000143">
    <property type="protein sequence ID" value="KAL3386823.1"/>
    <property type="molecule type" value="Genomic_DNA"/>
</dbReference>
<dbReference type="PANTHER" id="PTHR31661">
    <property type="entry name" value="SIMILAR TO CDNA SEQUENCE BC052040"/>
    <property type="match status" value="1"/>
</dbReference>
<dbReference type="Proteomes" id="UP001627154">
    <property type="component" value="Unassembled WGS sequence"/>
</dbReference>
<dbReference type="GO" id="GO:0005634">
    <property type="term" value="C:nucleus"/>
    <property type="evidence" value="ECO:0007669"/>
    <property type="project" value="UniProtKB-SubCell"/>
</dbReference>
<comment type="subcellular location">
    <subcellularLocation>
        <location evidence="2">Cytoplasm</location>
    </subcellularLocation>
    <subcellularLocation>
        <location evidence="1">Nucleus</location>
    </subcellularLocation>
</comment>
<sequence length="277" mass="32118">MKPDVYNDIRLSIKLFKGLSRHCGKMLQSTYPSVDRNTLLSILQQEITQRMKVNHSKVFGKDKSYYGAYLEAVQKGESAGILLRMATALETCPMLLAKRILKSCYDPKDKMNNKDLNKLMHDTTLIEDATLAYEIYLCVLFDDQNGPISNSIKDSIGREYELKLERLLDDRKIPFHNEEFLRAKGYDKTPDCKLILPIAVNGKIINWIESKAQFGSPTVHQKYHKEQYSSYWNRFGTGLVIYWFDFSDDIIDTEEKRYIVMNKFPENIVTMDPSAIK</sequence>
<proteinExistence type="predicted"/>
<evidence type="ECO:0000256" key="2">
    <source>
        <dbReference type="ARBA" id="ARBA00004496"/>
    </source>
</evidence>
<keyword evidence="3" id="KW-0963">Cytoplasm</keyword>
<evidence type="ECO:0000256" key="3">
    <source>
        <dbReference type="ARBA" id="ARBA00022490"/>
    </source>
</evidence>
<comment type="caution">
    <text evidence="6">The sequence shown here is derived from an EMBL/GenBank/DDBJ whole genome shotgun (WGS) entry which is preliminary data.</text>
</comment>
<reference evidence="6 7" key="1">
    <citation type="journal article" date="2024" name="bioRxiv">
        <title>A reference genome for Trichogramma kaykai: A tiny desert-dwelling parasitoid wasp with competing sex-ratio distorters.</title>
        <authorList>
            <person name="Culotta J."/>
            <person name="Lindsey A.R."/>
        </authorList>
    </citation>
    <scope>NUCLEOTIDE SEQUENCE [LARGE SCALE GENOMIC DNA]</scope>
    <source>
        <strain evidence="6 7">KSX58</strain>
    </source>
</reference>
<dbReference type="AlphaFoldDB" id="A0ABD2W1Y1"/>
<organism evidence="6 7">
    <name type="scientific">Trichogramma kaykai</name>
    <dbReference type="NCBI Taxonomy" id="54128"/>
    <lineage>
        <taxon>Eukaryota</taxon>
        <taxon>Metazoa</taxon>
        <taxon>Ecdysozoa</taxon>
        <taxon>Arthropoda</taxon>
        <taxon>Hexapoda</taxon>
        <taxon>Insecta</taxon>
        <taxon>Pterygota</taxon>
        <taxon>Neoptera</taxon>
        <taxon>Endopterygota</taxon>
        <taxon>Hymenoptera</taxon>
        <taxon>Apocrita</taxon>
        <taxon>Proctotrupomorpha</taxon>
        <taxon>Chalcidoidea</taxon>
        <taxon>Trichogrammatidae</taxon>
        <taxon>Trichogramma</taxon>
    </lineage>
</organism>
<evidence type="ECO:0000256" key="1">
    <source>
        <dbReference type="ARBA" id="ARBA00004123"/>
    </source>
</evidence>
<evidence type="ECO:0000313" key="6">
    <source>
        <dbReference type="EMBL" id="KAL3386823.1"/>
    </source>
</evidence>
<evidence type="ECO:0000313" key="7">
    <source>
        <dbReference type="Proteomes" id="UP001627154"/>
    </source>
</evidence>
<accession>A0ABD2W1Y1</accession>